<evidence type="ECO:0000259" key="3">
    <source>
        <dbReference type="Pfam" id="PF25973"/>
    </source>
</evidence>
<dbReference type="EMBL" id="CP036348">
    <property type="protein sequence ID" value="QDV70404.1"/>
    <property type="molecule type" value="Genomic_DNA"/>
</dbReference>
<sequence length="627" mass="68462">MSAPANIDQPSTSNNSSADTFVLGHLSRLVRQLSANGTSAAAVYRQLFATIVDHYKPLVAKIDVRGQATNYNDSHQSQRLSGTMLIEVGSIAVSETLTDAICEEAPVFRINSLDATKKYVTIGVPIRDPLQRETTGGLSVALVPRNQSDINALVAELNSLTLAAAGCINSSPTQDKTHRNADWARVLSRVAKMGDRHEFAITLVNTLADRFVCGKAGLGLIRGKRVEVRAISGLSTIKANSPGVADMRQVMEECCDLKTPIFASRRNDEQQRTLPIHRGWSERNNCAAISVPIMLDSDVLAVVTLSRGADKPFSNEDLESITKLLEPFGPSLQLIEKSSRSIAEHVREEGRGAILPWLKPQSHARKAGMITAGLFFAWFLFGSLTYRPMCESVLSPAQVVNMAAPLDSRIESVLVSSGDRVEKDQVLVVLDSRELQLQRNQLRAQIASSEVVVGQAIADRKVGEAALAKADVRVLHSQLDSIENQIEQSTLRAPSAGIVVAADLKKRIGQVLPQGEPLVTFAPGERWVVEIMVPDHVAPYVAQDQSGVFRAYSHPDQSIAFKIDWVGGAAQVVDGKNVFIAEAELDSQTDWMKAGMKGVGRIQAQRKAVWWVSMHGLLDYLHMKFWL</sequence>
<evidence type="ECO:0000256" key="2">
    <source>
        <dbReference type="ARBA" id="ARBA00023054"/>
    </source>
</evidence>
<dbReference type="InterPro" id="IPR029016">
    <property type="entry name" value="GAF-like_dom_sf"/>
</dbReference>
<keyword evidence="2" id="KW-0175">Coiled coil</keyword>
<keyword evidence="5" id="KW-1185">Reference proteome</keyword>
<evidence type="ECO:0000313" key="5">
    <source>
        <dbReference type="Proteomes" id="UP000315082"/>
    </source>
</evidence>
<dbReference type="SUPFAM" id="SSF55781">
    <property type="entry name" value="GAF domain-like"/>
    <property type="match status" value="1"/>
</dbReference>
<evidence type="ECO:0000256" key="1">
    <source>
        <dbReference type="ARBA" id="ARBA00004196"/>
    </source>
</evidence>
<organism evidence="4 5">
    <name type="scientific">Rosistilla carotiformis</name>
    <dbReference type="NCBI Taxonomy" id="2528017"/>
    <lineage>
        <taxon>Bacteria</taxon>
        <taxon>Pseudomonadati</taxon>
        <taxon>Planctomycetota</taxon>
        <taxon>Planctomycetia</taxon>
        <taxon>Pirellulales</taxon>
        <taxon>Pirellulaceae</taxon>
        <taxon>Rosistilla</taxon>
    </lineage>
</organism>
<dbReference type="GO" id="GO:0030313">
    <property type="term" value="C:cell envelope"/>
    <property type="evidence" value="ECO:0007669"/>
    <property type="project" value="UniProtKB-SubCell"/>
</dbReference>
<reference evidence="4 5" key="1">
    <citation type="submission" date="2019-02" db="EMBL/GenBank/DDBJ databases">
        <title>Deep-cultivation of Planctomycetes and their phenomic and genomic characterization uncovers novel biology.</title>
        <authorList>
            <person name="Wiegand S."/>
            <person name="Jogler M."/>
            <person name="Boedeker C."/>
            <person name="Pinto D."/>
            <person name="Vollmers J."/>
            <person name="Rivas-Marin E."/>
            <person name="Kohn T."/>
            <person name="Peeters S.H."/>
            <person name="Heuer A."/>
            <person name="Rast P."/>
            <person name="Oberbeckmann S."/>
            <person name="Bunk B."/>
            <person name="Jeske O."/>
            <person name="Meyerdierks A."/>
            <person name="Storesund J.E."/>
            <person name="Kallscheuer N."/>
            <person name="Luecker S."/>
            <person name="Lage O.M."/>
            <person name="Pohl T."/>
            <person name="Merkel B.J."/>
            <person name="Hornburger P."/>
            <person name="Mueller R.-W."/>
            <person name="Bruemmer F."/>
            <person name="Labrenz M."/>
            <person name="Spormann A.M."/>
            <person name="Op den Camp H."/>
            <person name="Overmann J."/>
            <person name="Amann R."/>
            <person name="Jetten M.S.M."/>
            <person name="Mascher T."/>
            <person name="Medema M.H."/>
            <person name="Devos D.P."/>
            <person name="Kaster A.-K."/>
            <person name="Ovreas L."/>
            <person name="Rohde M."/>
            <person name="Galperin M.Y."/>
            <person name="Jogler C."/>
        </authorList>
    </citation>
    <scope>NUCLEOTIDE SEQUENCE [LARGE SCALE GENOMIC DNA]</scope>
    <source>
        <strain evidence="4 5">Poly24</strain>
    </source>
</reference>
<dbReference type="KEGG" id="rcf:Poly24_41260"/>
<dbReference type="InterPro" id="IPR058647">
    <property type="entry name" value="BSH_CzcB-like"/>
</dbReference>
<dbReference type="Pfam" id="PF25973">
    <property type="entry name" value="BSH_CzcB"/>
    <property type="match status" value="1"/>
</dbReference>
<proteinExistence type="predicted"/>
<accession>A0A518JXY9</accession>
<dbReference type="Gene3D" id="2.40.50.100">
    <property type="match status" value="1"/>
</dbReference>
<name>A0A518JXY9_9BACT</name>
<evidence type="ECO:0000313" key="4">
    <source>
        <dbReference type="EMBL" id="QDV70404.1"/>
    </source>
</evidence>
<dbReference type="SUPFAM" id="SSF111369">
    <property type="entry name" value="HlyD-like secretion proteins"/>
    <property type="match status" value="1"/>
</dbReference>
<dbReference type="PANTHER" id="PTHR32347:SF23">
    <property type="entry name" value="BLL5650 PROTEIN"/>
    <property type="match status" value="1"/>
</dbReference>
<protein>
    <submittedName>
        <fullName evidence="4">Multidrug resistance protein MdtN</fullName>
    </submittedName>
</protein>
<comment type="subcellular location">
    <subcellularLocation>
        <location evidence="1">Cell envelope</location>
    </subcellularLocation>
</comment>
<dbReference type="Proteomes" id="UP000315082">
    <property type="component" value="Chromosome"/>
</dbReference>
<dbReference type="RefSeq" id="WP_145099593.1">
    <property type="nucleotide sequence ID" value="NZ_CP036348.1"/>
</dbReference>
<dbReference type="PANTHER" id="PTHR32347">
    <property type="entry name" value="EFFLUX SYSTEM COMPONENT YKNX-RELATED"/>
    <property type="match status" value="1"/>
</dbReference>
<dbReference type="InterPro" id="IPR050465">
    <property type="entry name" value="UPF0194_transport"/>
</dbReference>
<feature type="domain" description="CzcB-like barrel-sandwich hybrid" evidence="3">
    <location>
        <begin position="399"/>
        <end position="505"/>
    </location>
</feature>
<dbReference type="Gene3D" id="3.30.450.40">
    <property type="match status" value="1"/>
</dbReference>
<gene>
    <name evidence="4" type="ORF">Poly24_41260</name>
</gene>
<dbReference type="OrthoDB" id="9806939at2"/>
<dbReference type="AlphaFoldDB" id="A0A518JXY9"/>